<dbReference type="EMBL" id="BRYA01001164">
    <property type="protein sequence ID" value="GMI39867.1"/>
    <property type="molecule type" value="Genomic_DNA"/>
</dbReference>
<evidence type="ECO:0000313" key="2">
    <source>
        <dbReference type="EMBL" id="GMI39867.1"/>
    </source>
</evidence>
<dbReference type="Proteomes" id="UP001165065">
    <property type="component" value="Unassembled WGS sequence"/>
</dbReference>
<reference evidence="3" key="1">
    <citation type="journal article" date="2023" name="Commun. Biol.">
        <title>Genome analysis of Parmales, the sister group of diatoms, reveals the evolutionary specialization of diatoms from phago-mixotrophs to photoautotrophs.</title>
        <authorList>
            <person name="Ban H."/>
            <person name="Sato S."/>
            <person name="Yoshikawa S."/>
            <person name="Yamada K."/>
            <person name="Nakamura Y."/>
            <person name="Ichinomiya M."/>
            <person name="Sato N."/>
            <person name="Blanc-Mathieu R."/>
            <person name="Endo H."/>
            <person name="Kuwata A."/>
            <person name="Ogata H."/>
        </authorList>
    </citation>
    <scope>NUCLEOTIDE SEQUENCE [LARGE SCALE GENOMIC DNA]</scope>
</reference>
<sequence length="553" mass="59980">MVKAKKKSKRGSSKSPKSNKSPTTLPPPPQTLASPTPPTILSNLSPTSPLSALTSTLSYLSHVSSTSTSQLAKEPFTLPVLDALGKLLSHTDPVVQDLSRGIALNLTRNHITLNPSSNPSDLLGEWINKGNLPVLSFGGNEDLLSTWVENGYVSCLDPWFVNKALSVGTGRLLHVCSEVWGVHKRGASRAREVAMVRGGGDGKSGGDREMLHAIGALTNMGGGREEWMIQGVLEVMCKWGERWKGLKDRVEVARGKAREEIEDELLERSVSQSVTSKNESAISIARRQKSMDASLKQGLKAAVKSVEGGRDMLRRELKDMEDIVGTVNLGCEVLFNIMIGSGGEEGVGERGDDEDEEGGRWWKDGGVVDVMWGLVETGVKEGGKGEEDVRDRVFDVLGACFELGGPSISMSKVTAMWSAMSHRVGWGLSGPSTVGLATSFVKIVMEPIDREWARKAVEGAEPEEALEFLVALAGRGDEHHEDAVKALLDTYERGGTDVRDRVAVGLMDVYGGEEPRRDAVGKMNVMGRVGGGMSQEVEREWRRFQEYVNGGWR</sequence>
<feature type="compositionally biased region" description="Pro residues" evidence="1">
    <location>
        <begin position="24"/>
        <end position="38"/>
    </location>
</feature>
<accession>A0A9W7G8F5</accession>
<name>A0A9W7G8F5_9STRA</name>
<proteinExistence type="predicted"/>
<evidence type="ECO:0000313" key="3">
    <source>
        <dbReference type="Proteomes" id="UP001165065"/>
    </source>
</evidence>
<feature type="compositionally biased region" description="Low complexity" evidence="1">
    <location>
        <begin position="13"/>
        <end position="23"/>
    </location>
</feature>
<keyword evidence="3" id="KW-1185">Reference proteome</keyword>
<gene>
    <name evidence="2" type="ORF">TrCOL_g4525</name>
</gene>
<feature type="region of interest" description="Disordered" evidence="1">
    <location>
        <begin position="1"/>
        <end position="47"/>
    </location>
</feature>
<organism evidence="2 3">
    <name type="scientific">Triparma columacea</name>
    <dbReference type="NCBI Taxonomy" id="722753"/>
    <lineage>
        <taxon>Eukaryota</taxon>
        <taxon>Sar</taxon>
        <taxon>Stramenopiles</taxon>
        <taxon>Ochrophyta</taxon>
        <taxon>Bolidophyceae</taxon>
        <taxon>Parmales</taxon>
        <taxon>Triparmaceae</taxon>
        <taxon>Triparma</taxon>
    </lineage>
</organism>
<evidence type="ECO:0000256" key="1">
    <source>
        <dbReference type="SAM" id="MobiDB-lite"/>
    </source>
</evidence>
<comment type="caution">
    <text evidence="2">The sequence shown here is derived from an EMBL/GenBank/DDBJ whole genome shotgun (WGS) entry which is preliminary data.</text>
</comment>
<protein>
    <submittedName>
        <fullName evidence="2">Uncharacterized protein</fullName>
    </submittedName>
</protein>
<dbReference type="AlphaFoldDB" id="A0A9W7G8F5"/>
<feature type="compositionally biased region" description="Basic residues" evidence="1">
    <location>
        <begin position="1"/>
        <end position="12"/>
    </location>
</feature>